<name>A0ABM1Y914_AEDAL</name>
<reference evidence="2" key="2">
    <citation type="submission" date="2025-05" db="UniProtKB">
        <authorList>
            <consortium name="EnsemblMetazoa"/>
        </authorList>
    </citation>
    <scope>IDENTIFICATION</scope>
    <source>
        <strain evidence="2">Foshan</strain>
    </source>
</reference>
<organism evidence="2 3">
    <name type="scientific">Aedes albopictus</name>
    <name type="common">Asian tiger mosquito</name>
    <name type="synonym">Stegomyia albopicta</name>
    <dbReference type="NCBI Taxonomy" id="7160"/>
    <lineage>
        <taxon>Eukaryota</taxon>
        <taxon>Metazoa</taxon>
        <taxon>Ecdysozoa</taxon>
        <taxon>Arthropoda</taxon>
        <taxon>Hexapoda</taxon>
        <taxon>Insecta</taxon>
        <taxon>Pterygota</taxon>
        <taxon>Neoptera</taxon>
        <taxon>Endopterygota</taxon>
        <taxon>Diptera</taxon>
        <taxon>Nematocera</taxon>
        <taxon>Culicoidea</taxon>
        <taxon>Culicidae</taxon>
        <taxon>Culicinae</taxon>
        <taxon>Aedini</taxon>
        <taxon>Aedes</taxon>
        <taxon>Stegomyia</taxon>
    </lineage>
</organism>
<dbReference type="GeneID" id="134289916"/>
<dbReference type="EnsemblMetazoa" id="AALFPA23_006919.R9115">
    <property type="protein sequence ID" value="AALFPA23_006919.P9115"/>
    <property type="gene ID" value="AALFPA23_006919"/>
</dbReference>
<dbReference type="InterPro" id="IPR005312">
    <property type="entry name" value="DUF1759"/>
</dbReference>
<proteinExistence type="predicted"/>
<evidence type="ECO:0000256" key="1">
    <source>
        <dbReference type="SAM" id="MobiDB-lite"/>
    </source>
</evidence>
<evidence type="ECO:0008006" key="4">
    <source>
        <dbReference type="Google" id="ProtNLM"/>
    </source>
</evidence>
<dbReference type="InterPro" id="IPR043502">
    <property type="entry name" value="DNA/RNA_pol_sf"/>
</dbReference>
<reference evidence="3" key="1">
    <citation type="journal article" date="2015" name="Proc. Natl. Acad. Sci. U.S.A.">
        <title>Genome sequence of the Asian Tiger mosquito, Aedes albopictus, reveals insights into its biology, genetics, and evolution.</title>
        <authorList>
            <person name="Chen X.G."/>
            <person name="Jiang X."/>
            <person name="Gu J."/>
            <person name="Xu M."/>
            <person name="Wu Y."/>
            <person name="Deng Y."/>
            <person name="Zhang C."/>
            <person name="Bonizzoni M."/>
            <person name="Dermauw W."/>
            <person name="Vontas J."/>
            <person name="Armbruster P."/>
            <person name="Huang X."/>
            <person name="Yang Y."/>
            <person name="Zhang H."/>
            <person name="He W."/>
            <person name="Peng H."/>
            <person name="Liu Y."/>
            <person name="Wu K."/>
            <person name="Chen J."/>
            <person name="Lirakis M."/>
            <person name="Topalis P."/>
            <person name="Van Leeuwen T."/>
            <person name="Hall A.B."/>
            <person name="Jiang X."/>
            <person name="Thorpe C."/>
            <person name="Mueller R.L."/>
            <person name="Sun C."/>
            <person name="Waterhouse R.M."/>
            <person name="Yan G."/>
            <person name="Tu Z.J."/>
            <person name="Fang X."/>
            <person name="James A.A."/>
        </authorList>
    </citation>
    <scope>NUCLEOTIDE SEQUENCE [LARGE SCALE GENOMIC DNA]</scope>
    <source>
        <strain evidence="3">Foshan</strain>
    </source>
</reference>
<sequence>MIRDNNFAEVWKQLCEQFENKRVIVDTHIDGLMQLKPVVKGNFKDLLELTKSCERHVAGLEYQGLAVDELSGIIITKLLTSRLDDHSLQLWERRQKHELPSQPSESETPPLKSSAKVATEAGAIPNTVPSPNANPSCSCNHSNTTKTGMLLTAVVNLESADGELVPCRAMLDSGSQVCFVSEMIANRLMVPRESVNVPVTGIGGAKVYVRDKLVVTMQSRCSSFSTDVECLVVPKVTGIIPSVKINTSSWPIPVGVQLADPTFHTPNRIDMLIGASKFFALLKSGHIHLADGLPELHETHLGWVFSGELDNEVSNTVLAQHVSLDSLDVAVLQDNRSVALRRFLMLERRFQKDPNLKQLYVAFIAEYEAVGHCQEVDESNDDPAEGRYYSPHHAILRPTSSTTKLRVVFDASAKGTPASKYLNEVLQVGGVVQSDLLSILLRFRVHPVVFTADIAKMYRQILVAAEHTQFQRIFWRTEPNQRLRVLELLTVTYGTASAPFLATRCLVQLCKDEGSRFPIAAKIITEDCYVDDVLSGADSAEEAAEAQSQLEGLLQLGGFPIHKWSSNCPELQERIPEENREKLVRLDSTADNEVIKTLGLTWSPSSDEFLFVTRSKFPADSTQTYTKRKVLSEIGRLFDPLGLVSPIIVVAKILMQKLWTAGLSWDEKLEGELLQSWLKFRDALPQMSEMKIPRRVIPSTAVAMEIHGFSDASISAYGAVLYVRNVFPDGSAELRLLCSKSKVAPIAKLSIPRKELLAAQLLSRLVVKVIGSMKNRFDDVVLWSDSQIVLAWLRKPLTSLQVFVRNRVSEIITKTQEYTWKYVSTKENPADIVSRGSLPRALMCNELWWKGPSFLQEARYEIEPPKQLPDAELPEMKLTPFVSAAVYNVDDLPVFTKFSSFRKLQRVIAYVEHFISNCRVKDPKLRTRVRYLTVPELRRSLETIIKVVQHEVLGDEINRIENNEPCKRIASLNPVYQNGILRVGGRLKNSPVLTMTKYP</sequence>
<dbReference type="Pfam" id="PF03564">
    <property type="entry name" value="DUF1759"/>
    <property type="match status" value="1"/>
</dbReference>
<dbReference type="Pfam" id="PF05380">
    <property type="entry name" value="Peptidase_A17"/>
    <property type="match status" value="1"/>
</dbReference>
<evidence type="ECO:0000313" key="3">
    <source>
        <dbReference type="Proteomes" id="UP000069940"/>
    </source>
</evidence>
<dbReference type="PANTHER" id="PTHR47331">
    <property type="entry name" value="PHD-TYPE DOMAIN-CONTAINING PROTEIN"/>
    <property type="match status" value="1"/>
</dbReference>
<dbReference type="SUPFAM" id="SSF56672">
    <property type="entry name" value="DNA/RNA polymerases"/>
    <property type="match status" value="1"/>
</dbReference>
<protein>
    <recommendedName>
        <fullName evidence="4">Peptidase A2 domain-containing protein</fullName>
    </recommendedName>
</protein>
<feature type="region of interest" description="Disordered" evidence="1">
    <location>
        <begin position="95"/>
        <end position="118"/>
    </location>
</feature>
<dbReference type="RefSeq" id="XP_062712661.1">
    <property type="nucleotide sequence ID" value="XM_062856677.1"/>
</dbReference>
<evidence type="ECO:0000313" key="2">
    <source>
        <dbReference type="EnsemblMetazoa" id="AALFPA23_006919.P9115"/>
    </source>
</evidence>
<keyword evidence="3" id="KW-1185">Reference proteome</keyword>
<dbReference type="PANTHER" id="PTHR47331:SF1">
    <property type="entry name" value="GAG-LIKE PROTEIN"/>
    <property type="match status" value="1"/>
</dbReference>
<dbReference type="CDD" id="cd00303">
    <property type="entry name" value="retropepsin_like"/>
    <property type="match status" value="1"/>
</dbReference>
<dbReference type="Proteomes" id="UP000069940">
    <property type="component" value="Unassembled WGS sequence"/>
</dbReference>
<accession>A0ABM1Y914</accession>
<dbReference type="InterPro" id="IPR008042">
    <property type="entry name" value="Retrotrans_Pao"/>
</dbReference>